<dbReference type="InterPro" id="IPR052019">
    <property type="entry name" value="F420H2_bilvrd_red/Heme_oxyg"/>
</dbReference>
<evidence type="ECO:0000256" key="1">
    <source>
        <dbReference type="ARBA" id="ARBA00023002"/>
    </source>
</evidence>
<dbReference type="NCBIfam" id="TIGR04023">
    <property type="entry name" value="PPOX_MSMEG_5819"/>
    <property type="match status" value="1"/>
</dbReference>
<accession>A0ABS4PRP6</accession>
<dbReference type="Pfam" id="PF01243">
    <property type="entry name" value="PNPOx_N"/>
    <property type="match status" value="1"/>
</dbReference>
<name>A0ABS4PRP6_9PSEU</name>
<evidence type="ECO:0000313" key="4">
    <source>
        <dbReference type="Proteomes" id="UP000741013"/>
    </source>
</evidence>
<keyword evidence="1" id="KW-0560">Oxidoreductase</keyword>
<keyword evidence="4" id="KW-1185">Reference proteome</keyword>
<comment type="caution">
    <text evidence="3">The sequence shown here is derived from an EMBL/GenBank/DDBJ whole genome shotgun (WGS) entry which is preliminary data.</text>
</comment>
<dbReference type="InterPro" id="IPR012349">
    <property type="entry name" value="Split_barrel_FMN-bd"/>
</dbReference>
<dbReference type="InterPro" id="IPR011576">
    <property type="entry name" value="Pyridox_Oxase_N"/>
</dbReference>
<dbReference type="PANTHER" id="PTHR35176">
    <property type="entry name" value="HEME OXYGENASE HI_0854-RELATED"/>
    <property type="match status" value="1"/>
</dbReference>
<evidence type="ECO:0000259" key="2">
    <source>
        <dbReference type="Pfam" id="PF01243"/>
    </source>
</evidence>
<dbReference type="InterPro" id="IPR024031">
    <property type="entry name" value="MSMEG_5819/OxyR"/>
</dbReference>
<evidence type="ECO:0000313" key="3">
    <source>
        <dbReference type="EMBL" id="MBP2182085.1"/>
    </source>
</evidence>
<dbReference type="RefSeq" id="WP_209665429.1">
    <property type="nucleotide sequence ID" value="NZ_JAGGMS010000001.1"/>
</dbReference>
<gene>
    <name evidence="3" type="ORF">JOM49_003611</name>
</gene>
<dbReference type="PANTHER" id="PTHR35176:SF6">
    <property type="entry name" value="HEME OXYGENASE HI_0854-RELATED"/>
    <property type="match status" value="1"/>
</dbReference>
<dbReference type="Proteomes" id="UP000741013">
    <property type="component" value="Unassembled WGS sequence"/>
</dbReference>
<protein>
    <submittedName>
        <fullName evidence="3">Pyridoxamine 5'-phosphate oxidase family protein</fullName>
    </submittedName>
</protein>
<dbReference type="SUPFAM" id="SSF50475">
    <property type="entry name" value="FMN-binding split barrel"/>
    <property type="match status" value="1"/>
</dbReference>
<sequence length="139" mass="15298">MSFTEAELAFLSEHDLGRMATLQPGGALQVSPVGFHYDTERGTIEVRGFNLAKSRKFKNIAENGRVAIVVDDRPSLDPPRVRCLEIRGRAEAVTGIDPEGHLDGSVIRIHPERIISFGIDQSDTEPHQLTANNRNVVPS</sequence>
<reference evidence="3 4" key="1">
    <citation type="submission" date="2021-03" db="EMBL/GenBank/DDBJ databases">
        <title>Sequencing the genomes of 1000 actinobacteria strains.</title>
        <authorList>
            <person name="Klenk H.-P."/>
        </authorList>
    </citation>
    <scope>NUCLEOTIDE SEQUENCE [LARGE SCALE GENOMIC DNA]</scope>
    <source>
        <strain evidence="3 4">DSM 45510</strain>
    </source>
</reference>
<proteinExistence type="predicted"/>
<dbReference type="Gene3D" id="2.30.110.10">
    <property type="entry name" value="Electron Transport, Fmn-binding Protein, Chain A"/>
    <property type="match status" value="1"/>
</dbReference>
<feature type="domain" description="Pyridoxamine 5'-phosphate oxidase N-terminal" evidence="2">
    <location>
        <begin position="4"/>
        <end position="94"/>
    </location>
</feature>
<dbReference type="EMBL" id="JAGGMS010000001">
    <property type="protein sequence ID" value="MBP2182085.1"/>
    <property type="molecule type" value="Genomic_DNA"/>
</dbReference>
<organism evidence="3 4">
    <name type="scientific">Amycolatopsis magusensis</name>
    <dbReference type="NCBI Taxonomy" id="882444"/>
    <lineage>
        <taxon>Bacteria</taxon>
        <taxon>Bacillati</taxon>
        <taxon>Actinomycetota</taxon>
        <taxon>Actinomycetes</taxon>
        <taxon>Pseudonocardiales</taxon>
        <taxon>Pseudonocardiaceae</taxon>
        <taxon>Amycolatopsis</taxon>
    </lineage>
</organism>